<dbReference type="Proteomes" id="UP000281647">
    <property type="component" value="Unassembled WGS sequence"/>
</dbReference>
<dbReference type="Gene3D" id="3.40.190.10">
    <property type="entry name" value="Periplasmic binding protein-like II"/>
    <property type="match status" value="2"/>
</dbReference>
<dbReference type="PROSITE" id="PS50931">
    <property type="entry name" value="HTH_LYSR"/>
    <property type="match status" value="1"/>
</dbReference>
<dbReference type="Pfam" id="PF00126">
    <property type="entry name" value="HTH_1"/>
    <property type="match status" value="1"/>
</dbReference>
<dbReference type="PANTHER" id="PTHR30579">
    <property type="entry name" value="TRANSCRIPTIONAL REGULATOR"/>
    <property type="match status" value="1"/>
</dbReference>
<dbReference type="InterPro" id="IPR050176">
    <property type="entry name" value="LTTR"/>
</dbReference>
<dbReference type="PANTHER" id="PTHR30579:SF7">
    <property type="entry name" value="HTH-TYPE TRANSCRIPTIONAL REGULATOR LRHA-RELATED"/>
    <property type="match status" value="1"/>
</dbReference>
<dbReference type="Pfam" id="PF03466">
    <property type="entry name" value="LysR_substrate"/>
    <property type="match status" value="1"/>
</dbReference>
<evidence type="ECO:0000256" key="2">
    <source>
        <dbReference type="ARBA" id="ARBA00023015"/>
    </source>
</evidence>
<evidence type="ECO:0000256" key="4">
    <source>
        <dbReference type="ARBA" id="ARBA00023163"/>
    </source>
</evidence>
<dbReference type="InterPro" id="IPR000847">
    <property type="entry name" value="LysR_HTH_N"/>
</dbReference>
<evidence type="ECO:0000256" key="1">
    <source>
        <dbReference type="ARBA" id="ARBA00009437"/>
    </source>
</evidence>
<reference evidence="6 7" key="1">
    <citation type="submission" date="2018-11" db="EMBL/GenBank/DDBJ databases">
        <title>Pseudaminobacter arsenicus sp. nov., an arsenic-resistant bacterium isolated from arsenic-rich aquifers.</title>
        <authorList>
            <person name="Mu Y."/>
        </authorList>
    </citation>
    <scope>NUCLEOTIDE SEQUENCE [LARGE SCALE GENOMIC DNA]</scope>
    <source>
        <strain evidence="6 7">CB3</strain>
    </source>
</reference>
<evidence type="ECO:0000256" key="3">
    <source>
        <dbReference type="ARBA" id="ARBA00023125"/>
    </source>
</evidence>
<keyword evidence="7" id="KW-1185">Reference proteome</keyword>
<dbReference type="SUPFAM" id="SSF53850">
    <property type="entry name" value="Periplasmic binding protein-like II"/>
    <property type="match status" value="1"/>
</dbReference>
<dbReference type="SUPFAM" id="SSF46785">
    <property type="entry name" value="Winged helix' DNA-binding domain"/>
    <property type="match status" value="1"/>
</dbReference>
<dbReference type="RefSeq" id="WP_128624993.1">
    <property type="nucleotide sequence ID" value="NZ_ML133510.1"/>
</dbReference>
<feature type="domain" description="HTH lysR-type" evidence="5">
    <location>
        <begin position="5"/>
        <end position="62"/>
    </location>
</feature>
<dbReference type="AlphaFoldDB" id="A0A432V6B9"/>
<dbReference type="PRINTS" id="PR00039">
    <property type="entry name" value="HTHLYSR"/>
</dbReference>
<dbReference type="Gene3D" id="1.10.10.10">
    <property type="entry name" value="Winged helix-like DNA-binding domain superfamily/Winged helix DNA-binding domain"/>
    <property type="match status" value="1"/>
</dbReference>
<name>A0A432V6B9_9HYPH</name>
<dbReference type="InterPro" id="IPR036390">
    <property type="entry name" value="WH_DNA-bd_sf"/>
</dbReference>
<accession>A0A432V6B9</accession>
<comment type="similarity">
    <text evidence="1">Belongs to the LysR transcriptional regulatory family.</text>
</comment>
<comment type="caution">
    <text evidence="6">The sequence shown here is derived from an EMBL/GenBank/DDBJ whole genome shotgun (WGS) entry which is preliminary data.</text>
</comment>
<dbReference type="InterPro" id="IPR005119">
    <property type="entry name" value="LysR_subst-bd"/>
</dbReference>
<sequence>MTIHLDSDLLRTFVAVAEAGNFTKAADQVSRTQSAVSMQIKRLEDMVGDMLFERGPRGVSLTRKGRELITNARRIVALLNETAASLKAAPLDGPVRIGIPEEYGHSILSRALEVFAKVHPRVEITVKYAHSASQIAALEAGELDLAVIFEWQDYSDGEVLMRDPTVWVTSNLHSLHEETPLPVALYNRAGWCKDFAIKSLEERGMAYRVAYTSDTTGGLKLAVASGLAIAPMSRSNIPSGCRELTAQDGFGEIDASNVVLHRAPGPANEAVESMAKAIRDAFFSRLTVTVAPPGA</sequence>
<gene>
    <name evidence="6" type="ORF">EET67_11525</name>
</gene>
<dbReference type="EMBL" id="RKST01000010">
    <property type="protein sequence ID" value="RUM97688.1"/>
    <property type="molecule type" value="Genomic_DNA"/>
</dbReference>
<keyword evidence="2" id="KW-0805">Transcription regulation</keyword>
<dbReference type="OrthoDB" id="8097684at2"/>
<evidence type="ECO:0000313" key="6">
    <source>
        <dbReference type="EMBL" id="RUM97688.1"/>
    </source>
</evidence>
<keyword evidence="4" id="KW-0804">Transcription</keyword>
<dbReference type="InterPro" id="IPR036388">
    <property type="entry name" value="WH-like_DNA-bd_sf"/>
</dbReference>
<evidence type="ECO:0000313" key="7">
    <source>
        <dbReference type="Proteomes" id="UP000281647"/>
    </source>
</evidence>
<evidence type="ECO:0000259" key="5">
    <source>
        <dbReference type="PROSITE" id="PS50931"/>
    </source>
</evidence>
<dbReference type="GO" id="GO:0003700">
    <property type="term" value="F:DNA-binding transcription factor activity"/>
    <property type="evidence" value="ECO:0007669"/>
    <property type="project" value="InterPro"/>
</dbReference>
<dbReference type="FunFam" id="1.10.10.10:FF:000001">
    <property type="entry name" value="LysR family transcriptional regulator"/>
    <property type="match status" value="1"/>
</dbReference>
<dbReference type="GO" id="GO:0003677">
    <property type="term" value="F:DNA binding"/>
    <property type="evidence" value="ECO:0007669"/>
    <property type="project" value="UniProtKB-KW"/>
</dbReference>
<organism evidence="6 7">
    <name type="scientific">Borborobacter arsenicus</name>
    <dbReference type="NCBI Taxonomy" id="1851146"/>
    <lineage>
        <taxon>Bacteria</taxon>
        <taxon>Pseudomonadati</taxon>
        <taxon>Pseudomonadota</taxon>
        <taxon>Alphaproteobacteria</taxon>
        <taxon>Hyphomicrobiales</taxon>
        <taxon>Phyllobacteriaceae</taxon>
        <taxon>Borborobacter</taxon>
    </lineage>
</organism>
<protein>
    <submittedName>
        <fullName evidence="6">LysR family transcriptional regulator</fullName>
    </submittedName>
</protein>
<keyword evidence="3" id="KW-0238">DNA-binding</keyword>
<proteinExistence type="inferred from homology"/>